<reference evidence="1" key="1">
    <citation type="submission" date="2021-03" db="EMBL/GenBank/DDBJ databases">
        <title>Isolation of Bacillus subtilis from fermented food sample.</title>
        <authorList>
            <person name="Lakshmanan V."/>
            <person name="Athira K."/>
            <person name="Rajagopal K."/>
        </authorList>
    </citation>
    <scope>NUCLEOTIDE SEQUENCE</scope>
    <source>
        <strain evidence="1">S1</strain>
    </source>
</reference>
<dbReference type="RefSeq" id="WP_017696757.1">
    <property type="nucleotide sequence ID" value="NZ_CAJNPU010000010.1"/>
</dbReference>
<dbReference type="Pfam" id="PF17356">
    <property type="entry name" value="PBSX_XtrA"/>
    <property type="match status" value="1"/>
</dbReference>
<evidence type="ECO:0008006" key="3">
    <source>
        <dbReference type="Google" id="ProtNLM"/>
    </source>
</evidence>
<evidence type="ECO:0000313" key="1">
    <source>
        <dbReference type="EMBL" id="MBO3796749.1"/>
    </source>
</evidence>
<dbReference type="InterPro" id="IPR035530">
    <property type="entry name" value="PBSX_XtrA"/>
</dbReference>
<evidence type="ECO:0000313" key="2">
    <source>
        <dbReference type="Proteomes" id="UP000665181"/>
    </source>
</evidence>
<dbReference type="EMBL" id="JAGFPW010000032">
    <property type="protein sequence ID" value="MBO3796749.1"/>
    <property type="molecule type" value="Genomic_DNA"/>
</dbReference>
<proteinExistence type="predicted"/>
<dbReference type="Proteomes" id="UP000665181">
    <property type="component" value="Unassembled WGS sequence"/>
</dbReference>
<comment type="caution">
    <text evidence="1">The sequence shown here is derived from an EMBL/GenBank/DDBJ whole genome shotgun (WGS) entry which is preliminary data.</text>
</comment>
<name>A0A8I1WJP5_BACIU</name>
<gene>
    <name evidence="1" type="ORF">J5227_21160</name>
</gene>
<organism evidence="1 2">
    <name type="scientific">Bacillus subtilis</name>
    <dbReference type="NCBI Taxonomy" id="1423"/>
    <lineage>
        <taxon>Bacteria</taxon>
        <taxon>Bacillati</taxon>
        <taxon>Bacillota</taxon>
        <taxon>Bacilli</taxon>
        <taxon>Bacillales</taxon>
        <taxon>Bacillaceae</taxon>
        <taxon>Bacillus</taxon>
    </lineage>
</organism>
<protein>
    <recommendedName>
        <fullName evidence="3">Phage protein</fullName>
    </recommendedName>
</protein>
<dbReference type="AlphaFoldDB" id="A0A8I1WJP5"/>
<accession>A0A8I1WJP5</accession>
<sequence length="67" mass="7805">MNRPIELENLHQLSVGDLIERNKIKLVILDGKDGCAYLADTPEYGITNVHTRDNEYIRIHFDYGFKK</sequence>